<proteinExistence type="predicted"/>
<gene>
    <name evidence="2" type="ORF">P8625_14315</name>
</gene>
<evidence type="ECO:0000259" key="1">
    <source>
        <dbReference type="Pfam" id="PF20508"/>
    </source>
</evidence>
<dbReference type="Pfam" id="PF20508">
    <property type="entry name" value="DUF6734"/>
    <property type="match status" value="1"/>
</dbReference>
<dbReference type="EMBL" id="CP122539">
    <property type="protein sequence ID" value="WGH75231.1"/>
    <property type="molecule type" value="Genomic_DNA"/>
</dbReference>
<organism evidence="2 3">
    <name type="scientific">Tenacibaculum tangerinum</name>
    <dbReference type="NCBI Taxonomy" id="3038772"/>
    <lineage>
        <taxon>Bacteria</taxon>
        <taxon>Pseudomonadati</taxon>
        <taxon>Bacteroidota</taxon>
        <taxon>Flavobacteriia</taxon>
        <taxon>Flavobacteriales</taxon>
        <taxon>Flavobacteriaceae</taxon>
        <taxon>Tenacibaculum</taxon>
    </lineage>
</organism>
<feature type="domain" description="DUF6734" evidence="1">
    <location>
        <begin position="1"/>
        <end position="219"/>
    </location>
</feature>
<evidence type="ECO:0000313" key="2">
    <source>
        <dbReference type="EMBL" id="WGH75231.1"/>
    </source>
</evidence>
<dbReference type="InterPro" id="IPR046621">
    <property type="entry name" value="DUF6734"/>
</dbReference>
<dbReference type="Proteomes" id="UP001232001">
    <property type="component" value="Chromosome"/>
</dbReference>
<protein>
    <recommendedName>
        <fullName evidence="1">DUF6734 domain-containing protein</fullName>
    </recommendedName>
</protein>
<accession>A0ABY8L1Q6</accession>
<sequence length="220" mass="26082">MKIIQSFWTGKHQNLNFGFGWSSAKYNYLSWILSACQLRKYYDELELFTDKLGYNLLIEKLNLPYTKVHVVLDELNKYDDNLWALAKIKAYSVMKEPFLHVDGDVFIFEAFDDDLISRGVITQNIETTSNYYWEMWTKIKPQLTFIPECIANYDQKIHSKAYNMGIFGGHNLSFINEYAKTSFNFVNENKNNLSKRNAYNFNIFFEQVLLYELTNQKKLK</sequence>
<evidence type="ECO:0000313" key="3">
    <source>
        <dbReference type="Proteomes" id="UP001232001"/>
    </source>
</evidence>
<keyword evidence="3" id="KW-1185">Reference proteome</keyword>
<name>A0ABY8L1Q6_9FLAO</name>
<reference evidence="2 3" key="1">
    <citation type="submission" date="2023-04" db="EMBL/GenBank/DDBJ databases">
        <title>Tenacibaculum tangerinum sp. nov., isolated from sea tidal flat of South Korea.</title>
        <authorList>
            <person name="Lee S.H."/>
            <person name="Kim J.-J."/>
        </authorList>
    </citation>
    <scope>NUCLEOTIDE SEQUENCE [LARGE SCALE GENOMIC DNA]</scope>
    <source>
        <strain evidence="2 3">GRR-S3-23</strain>
    </source>
</reference>